<dbReference type="SMART" id="SM01234">
    <property type="entry name" value="Haemolytic"/>
    <property type="match status" value="1"/>
</dbReference>
<dbReference type="AlphaFoldDB" id="A0A430AJU2"/>
<dbReference type="Pfam" id="PF01809">
    <property type="entry name" value="YidD"/>
    <property type="match status" value="1"/>
</dbReference>
<dbReference type="OrthoDB" id="9801753at2"/>
<keyword evidence="1" id="KW-0472">Membrane</keyword>
<evidence type="ECO:0000313" key="3">
    <source>
        <dbReference type="Proteomes" id="UP000288669"/>
    </source>
</evidence>
<evidence type="ECO:0000313" key="2">
    <source>
        <dbReference type="EMBL" id="RSU08376.1"/>
    </source>
</evidence>
<dbReference type="PANTHER" id="PTHR33383">
    <property type="entry name" value="MEMBRANE PROTEIN INSERTION EFFICIENCY FACTOR-RELATED"/>
    <property type="match status" value="1"/>
</dbReference>
<dbReference type="NCBIfam" id="TIGR00278">
    <property type="entry name" value="membrane protein insertion efficiency factor YidD"/>
    <property type="match status" value="1"/>
</dbReference>
<dbReference type="RefSeq" id="WP_126822919.1">
    <property type="nucleotide sequence ID" value="NZ_JBHLWU010000001.1"/>
</dbReference>
<comment type="similarity">
    <text evidence="1">Belongs to the UPF0161 family.</text>
</comment>
<organism evidence="2 3">
    <name type="scientific">Vagococcus entomophilus</name>
    <dbReference type="NCBI Taxonomy" id="1160095"/>
    <lineage>
        <taxon>Bacteria</taxon>
        <taxon>Bacillati</taxon>
        <taxon>Bacillota</taxon>
        <taxon>Bacilli</taxon>
        <taxon>Lactobacillales</taxon>
        <taxon>Enterococcaceae</taxon>
        <taxon>Vagococcus</taxon>
    </lineage>
</organism>
<sequence>MKKIFIGFIRGYQRFISPLFPARCRYHPTCSSYMIDAIKIHGTFKGVLMGTCRILRCHPFVKGGIDYVPKKFSLKRNPNPTYYMPKEKRENNEDL</sequence>
<evidence type="ECO:0000256" key="1">
    <source>
        <dbReference type="HAMAP-Rule" id="MF_00386"/>
    </source>
</evidence>
<keyword evidence="1" id="KW-1003">Cell membrane</keyword>
<dbReference type="EMBL" id="NGJZ01000001">
    <property type="protein sequence ID" value="RSU08376.1"/>
    <property type="molecule type" value="Genomic_DNA"/>
</dbReference>
<dbReference type="Proteomes" id="UP000288669">
    <property type="component" value="Unassembled WGS sequence"/>
</dbReference>
<proteinExistence type="inferred from homology"/>
<reference evidence="2 3" key="1">
    <citation type="submission" date="2017-05" db="EMBL/GenBank/DDBJ databases">
        <title>Vagococcus spp. assemblies.</title>
        <authorList>
            <person name="Gulvik C.A."/>
        </authorList>
    </citation>
    <scope>NUCLEOTIDE SEQUENCE [LARGE SCALE GENOMIC DNA]</scope>
    <source>
        <strain evidence="2 3">DSM 24756</strain>
    </source>
</reference>
<keyword evidence="3" id="KW-1185">Reference proteome</keyword>
<protein>
    <recommendedName>
        <fullName evidence="1">Putative membrane protein insertion efficiency factor</fullName>
    </recommendedName>
</protein>
<comment type="function">
    <text evidence="1">Could be involved in insertion of integral membrane proteins into the membrane.</text>
</comment>
<dbReference type="InterPro" id="IPR002696">
    <property type="entry name" value="Membr_insert_effic_factor_YidD"/>
</dbReference>
<comment type="caution">
    <text evidence="2">The sequence shown here is derived from an EMBL/GenBank/DDBJ whole genome shotgun (WGS) entry which is preliminary data.</text>
</comment>
<dbReference type="HAMAP" id="MF_00386">
    <property type="entry name" value="UPF0161_YidD"/>
    <property type="match status" value="1"/>
</dbReference>
<dbReference type="GO" id="GO:0005886">
    <property type="term" value="C:plasma membrane"/>
    <property type="evidence" value="ECO:0007669"/>
    <property type="project" value="UniProtKB-SubCell"/>
</dbReference>
<gene>
    <name evidence="2" type="ORF">CBF30_03820</name>
</gene>
<dbReference type="PANTHER" id="PTHR33383:SF1">
    <property type="entry name" value="MEMBRANE PROTEIN INSERTION EFFICIENCY FACTOR-RELATED"/>
    <property type="match status" value="1"/>
</dbReference>
<name>A0A430AJU2_9ENTE</name>
<accession>A0A430AJU2</accession>
<comment type="subcellular location">
    <subcellularLocation>
        <location evidence="1">Cell membrane</location>
        <topology evidence="1">Peripheral membrane protein</topology>
        <orientation evidence="1">Cytoplasmic side</orientation>
    </subcellularLocation>
</comment>